<reference evidence="5" key="1">
    <citation type="journal article" date="2021" name="Nat. Commun.">
        <title>Genetic determinants of endophytism in the Arabidopsis root mycobiome.</title>
        <authorList>
            <person name="Mesny F."/>
            <person name="Miyauchi S."/>
            <person name="Thiergart T."/>
            <person name="Pickel B."/>
            <person name="Atanasova L."/>
            <person name="Karlsson M."/>
            <person name="Huettel B."/>
            <person name="Barry K.W."/>
            <person name="Haridas S."/>
            <person name="Chen C."/>
            <person name="Bauer D."/>
            <person name="Andreopoulos W."/>
            <person name="Pangilinan J."/>
            <person name="LaButti K."/>
            <person name="Riley R."/>
            <person name="Lipzen A."/>
            <person name="Clum A."/>
            <person name="Drula E."/>
            <person name="Henrissat B."/>
            <person name="Kohler A."/>
            <person name="Grigoriev I.V."/>
            <person name="Martin F.M."/>
            <person name="Hacquard S."/>
        </authorList>
    </citation>
    <scope>NUCLEOTIDE SEQUENCE</scope>
    <source>
        <strain evidence="5">MPI-CAGE-CH-0235</strain>
    </source>
</reference>
<evidence type="ECO:0000259" key="4">
    <source>
        <dbReference type="SMART" id="SM01328"/>
    </source>
</evidence>
<keyword evidence="2" id="KW-0863">Zinc-finger</keyword>
<keyword evidence="1" id="KW-0479">Metal-binding</keyword>
<dbReference type="Pfam" id="PF13695">
    <property type="entry name" value="Zn_ribbon_3CxxC"/>
    <property type="match status" value="1"/>
</dbReference>
<protein>
    <submittedName>
        <fullName evidence="5">Zinc-binding domain-containing protein</fullName>
    </submittedName>
</protein>
<dbReference type="AlphaFoldDB" id="A0A8K0SL11"/>
<evidence type="ECO:0000313" key="5">
    <source>
        <dbReference type="EMBL" id="KAH7308608.1"/>
    </source>
</evidence>
<dbReference type="SMART" id="SM01328">
    <property type="entry name" value="zf-3CxxC"/>
    <property type="match status" value="1"/>
</dbReference>
<dbReference type="GO" id="GO:0008270">
    <property type="term" value="F:zinc ion binding"/>
    <property type="evidence" value="ECO:0007669"/>
    <property type="project" value="UniProtKB-KW"/>
</dbReference>
<accession>A0A8K0SL11</accession>
<keyword evidence="3" id="KW-0862">Zinc</keyword>
<dbReference type="OrthoDB" id="8121437at2759"/>
<evidence type="ECO:0000313" key="6">
    <source>
        <dbReference type="Proteomes" id="UP000813444"/>
    </source>
</evidence>
<dbReference type="EMBL" id="JAGPNK010000015">
    <property type="protein sequence ID" value="KAH7308608.1"/>
    <property type="molecule type" value="Genomic_DNA"/>
</dbReference>
<evidence type="ECO:0000256" key="1">
    <source>
        <dbReference type="ARBA" id="ARBA00022723"/>
    </source>
</evidence>
<keyword evidence="6" id="KW-1185">Reference proteome</keyword>
<evidence type="ECO:0000256" key="2">
    <source>
        <dbReference type="ARBA" id="ARBA00022771"/>
    </source>
</evidence>
<sequence length="159" mass="18371">MHRKPNNRSTWSMFPSLHDQVAQLLQESNLSFAFHNVDEIHCDNEYDTNIMGRFSCHNPNCASGGWSSKVVPITIRMYSERRYNARVYHQRCILCNRLAKPRLDDSYAERVAYRLKKWSGIDVQNPFSSPHDYNKPPHISDLCEGCKAGHCRRGDVGSL</sequence>
<proteinExistence type="predicted"/>
<comment type="caution">
    <text evidence="5">The sequence shown here is derived from an EMBL/GenBank/DDBJ whole genome shotgun (WGS) entry which is preliminary data.</text>
</comment>
<dbReference type="Proteomes" id="UP000813444">
    <property type="component" value="Unassembled WGS sequence"/>
</dbReference>
<organism evidence="5 6">
    <name type="scientific">Stachybotrys elegans</name>
    <dbReference type="NCBI Taxonomy" id="80388"/>
    <lineage>
        <taxon>Eukaryota</taxon>
        <taxon>Fungi</taxon>
        <taxon>Dikarya</taxon>
        <taxon>Ascomycota</taxon>
        <taxon>Pezizomycotina</taxon>
        <taxon>Sordariomycetes</taxon>
        <taxon>Hypocreomycetidae</taxon>
        <taxon>Hypocreales</taxon>
        <taxon>Stachybotryaceae</taxon>
        <taxon>Stachybotrys</taxon>
    </lineage>
</organism>
<evidence type="ECO:0000256" key="3">
    <source>
        <dbReference type="ARBA" id="ARBA00022833"/>
    </source>
</evidence>
<feature type="domain" description="3CxxC-type" evidence="4">
    <location>
        <begin position="49"/>
        <end position="149"/>
    </location>
</feature>
<name>A0A8K0SL11_9HYPO</name>
<dbReference type="InterPro" id="IPR027377">
    <property type="entry name" value="ZAR1/RTP1-5-like_Znf-3CxxC"/>
</dbReference>
<gene>
    <name evidence="5" type="ORF">B0I35DRAFT_442286</name>
</gene>